<name>A0A0D2MZQ9_GOSRA</name>
<gene>
    <name evidence="1" type="ORF">B456_004G176000</name>
</gene>
<evidence type="ECO:0000313" key="2">
    <source>
        <dbReference type="Proteomes" id="UP000032304"/>
    </source>
</evidence>
<dbReference type="EMBL" id="CM001743">
    <property type="protein sequence ID" value="KJB25007.1"/>
    <property type="molecule type" value="Genomic_DNA"/>
</dbReference>
<proteinExistence type="predicted"/>
<dbReference type="OMA" id="HENYVIN"/>
<dbReference type="Proteomes" id="UP000032304">
    <property type="component" value="Chromosome 4"/>
</dbReference>
<accession>A0A0D2MZQ9</accession>
<reference evidence="1 2" key="1">
    <citation type="journal article" date="2012" name="Nature">
        <title>Repeated polyploidization of Gossypium genomes and the evolution of spinnable cotton fibres.</title>
        <authorList>
            <person name="Paterson A.H."/>
            <person name="Wendel J.F."/>
            <person name="Gundlach H."/>
            <person name="Guo H."/>
            <person name="Jenkins J."/>
            <person name="Jin D."/>
            <person name="Llewellyn D."/>
            <person name="Showmaker K.C."/>
            <person name="Shu S."/>
            <person name="Udall J."/>
            <person name="Yoo M.J."/>
            <person name="Byers R."/>
            <person name="Chen W."/>
            <person name="Doron-Faigenboim A."/>
            <person name="Duke M.V."/>
            <person name="Gong L."/>
            <person name="Grimwood J."/>
            <person name="Grover C."/>
            <person name="Grupp K."/>
            <person name="Hu G."/>
            <person name="Lee T.H."/>
            <person name="Li J."/>
            <person name="Lin L."/>
            <person name="Liu T."/>
            <person name="Marler B.S."/>
            <person name="Page J.T."/>
            <person name="Roberts A.W."/>
            <person name="Romanel E."/>
            <person name="Sanders W.S."/>
            <person name="Szadkowski E."/>
            <person name="Tan X."/>
            <person name="Tang H."/>
            <person name="Xu C."/>
            <person name="Wang J."/>
            <person name="Wang Z."/>
            <person name="Zhang D."/>
            <person name="Zhang L."/>
            <person name="Ashrafi H."/>
            <person name="Bedon F."/>
            <person name="Bowers J.E."/>
            <person name="Brubaker C.L."/>
            <person name="Chee P.W."/>
            <person name="Das S."/>
            <person name="Gingle A.R."/>
            <person name="Haigler C.H."/>
            <person name="Harker D."/>
            <person name="Hoffmann L.V."/>
            <person name="Hovav R."/>
            <person name="Jones D.C."/>
            <person name="Lemke C."/>
            <person name="Mansoor S."/>
            <person name="ur Rahman M."/>
            <person name="Rainville L.N."/>
            <person name="Rambani A."/>
            <person name="Reddy U.K."/>
            <person name="Rong J.K."/>
            <person name="Saranga Y."/>
            <person name="Scheffler B.E."/>
            <person name="Scheffler J.A."/>
            <person name="Stelly D.M."/>
            <person name="Triplett B.A."/>
            <person name="Van Deynze A."/>
            <person name="Vaslin M.F."/>
            <person name="Waghmare V.N."/>
            <person name="Walford S.A."/>
            <person name="Wright R.J."/>
            <person name="Zaki E.A."/>
            <person name="Zhang T."/>
            <person name="Dennis E.S."/>
            <person name="Mayer K.F."/>
            <person name="Peterson D.G."/>
            <person name="Rokhsar D.S."/>
            <person name="Wang X."/>
            <person name="Schmutz J."/>
        </authorList>
    </citation>
    <scope>NUCLEOTIDE SEQUENCE [LARGE SCALE GENOMIC DNA]</scope>
</reference>
<sequence length="80" mass="9398">QPYYTSTNRQHRGSSTTLRNQQHENYVINDSLSLSGSELREINGWDNKYSSCSCFRYPYNHVEVIRRSPNLIQSRLVKGF</sequence>
<protein>
    <submittedName>
        <fullName evidence="1">Uncharacterized protein</fullName>
    </submittedName>
</protein>
<organism evidence="1 2">
    <name type="scientific">Gossypium raimondii</name>
    <name type="common">Peruvian cotton</name>
    <name type="synonym">Gossypium klotzschianum subsp. raimondii</name>
    <dbReference type="NCBI Taxonomy" id="29730"/>
    <lineage>
        <taxon>Eukaryota</taxon>
        <taxon>Viridiplantae</taxon>
        <taxon>Streptophyta</taxon>
        <taxon>Embryophyta</taxon>
        <taxon>Tracheophyta</taxon>
        <taxon>Spermatophyta</taxon>
        <taxon>Magnoliopsida</taxon>
        <taxon>eudicotyledons</taxon>
        <taxon>Gunneridae</taxon>
        <taxon>Pentapetalae</taxon>
        <taxon>rosids</taxon>
        <taxon>malvids</taxon>
        <taxon>Malvales</taxon>
        <taxon>Malvaceae</taxon>
        <taxon>Malvoideae</taxon>
        <taxon>Gossypium</taxon>
    </lineage>
</organism>
<keyword evidence="2" id="KW-1185">Reference proteome</keyword>
<dbReference type="AlphaFoldDB" id="A0A0D2MZQ9"/>
<feature type="non-terminal residue" evidence="1">
    <location>
        <position position="1"/>
    </location>
</feature>
<dbReference type="Gramene" id="KJB25007">
    <property type="protein sequence ID" value="KJB25007"/>
    <property type="gene ID" value="B456_004G176000"/>
</dbReference>
<evidence type="ECO:0000313" key="1">
    <source>
        <dbReference type="EMBL" id="KJB25007.1"/>
    </source>
</evidence>